<gene>
    <name evidence="1" type="ORF">LCGC14_2877240</name>
</gene>
<dbReference type="AlphaFoldDB" id="A0A0F8Y1C7"/>
<organism evidence="1">
    <name type="scientific">marine sediment metagenome</name>
    <dbReference type="NCBI Taxonomy" id="412755"/>
    <lineage>
        <taxon>unclassified sequences</taxon>
        <taxon>metagenomes</taxon>
        <taxon>ecological metagenomes</taxon>
    </lineage>
</organism>
<dbReference type="EMBL" id="LAZR01056019">
    <property type="protein sequence ID" value="KKK75088.1"/>
    <property type="molecule type" value="Genomic_DNA"/>
</dbReference>
<accession>A0A0F8Y1C7</accession>
<sequence>MKTAIFILLLAFCSCNKCVECTTKTITTVNVPSTIFPQVSFTYFDFCGTNSEIKQVEGKLVSQSTTQGITATVEMTTTCY</sequence>
<protein>
    <submittedName>
        <fullName evidence="1">Uncharacterized protein</fullName>
    </submittedName>
</protein>
<evidence type="ECO:0000313" key="1">
    <source>
        <dbReference type="EMBL" id="KKK75088.1"/>
    </source>
</evidence>
<comment type="caution">
    <text evidence="1">The sequence shown here is derived from an EMBL/GenBank/DDBJ whole genome shotgun (WGS) entry which is preliminary data.</text>
</comment>
<reference evidence="1" key="1">
    <citation type="journal article" date="2015" name="Nature">
        <title>Complex archaea that bridge the gap between prokaryotes and eukaryotes.</title>
        <authorList>
            <person name="Spang A."/>
            <person name="Saw J.H."/>
            <person name="Jorgensen S.L."/>
            <person name="Zaremba-Niedzwiedzka K."/>
            <person name="Martijn J."/>
            <person name="Lind A.E."/>
            <person name="van Eijk R."/>
            <person name="Schleper C."/>
            <person name="Guy L."/>
            <person name="Ettema T.J."/>
        </authorList>
    </citation>
    <scope>NUCLEOTIDE SEQUENCE</scope>
</reference>
<dbReference type="PROSITE" id="PS51257">
    <property type="entry name" value="PROKAR_LIPOPROTEIN"/>
    <property type="match status" value="1"/>
</dbReference>
<name>A0A0F8Y1C7_9ZZZZ</name>
<proteinExistence type="predicted"/>